<feature type="chain" id="PRO_5029532049" evidence="3">
    <location>
        <begin position="20"/>
        <end position="563"/>
    </location>
</feature>
<dbReference type="Proteomes" id="UP000585614">
    <property type="component" value="Unassembled WGS sequence"/>
</dbReference>
<protein>
    <submittedName>
        <fullName evidence="5">CD19 molecule</fullName>
    </submittedName>
</protein>
<feature type="region of interest" description="Disordered" evidence="1">
    <location>
        <begin position="521"/>
        <end position="563"/>
    </location>
</feature>
<keyword evidence="3" id="KW-0732">Signal</keyword>
<dbReference type="InterPro" id="IPR003599">
    <property type="entry name" value="Ig_sub"/>
</dbReference>
<comment type="caution">
    <text evidence="5">The sequence shown here is derived from an EMBL/GenBank/DDBJ whole genome shotgun (WGS) entry which is preliminary data.</text>
</comment>
<feature type="region of interest" description="Disordered" evidence="1">
    <location>
        <begin position="390"/>
        <end position="505"/>
    </location>
</feature>
<feature type="compositionally biased region" description="Acidic residues" evidence="1">
    <location>
        <begin position="408"/>
        <end position="428"/>
    </location>
</feature>
<proteinExistence type="predicted"/>
<feature type="region of interest" description="Disordered" evidence="1">
    <location>
        <begin position="337"/>
        <end position="357"/>
    </location>
</feature>
<dbReference type="InterPro" id="IPR036179">
    <property type="entry name" value="Ig-like_dom_sf"/>
</dbReference>
<feature type="compositionally biased region" description="Basic and acidic residues" evidence="1">
    <location>
        <begin position="134"/>
        <end position="144"/>
    </location>
</feature>
<dbReference type="InterPro" id="IPR013783">
    <property type="entry name" value="Ig-like_fold"/>
</dbReference>
<gene>
    <name evidence="5" type="ORF">mRhiFer1_002427</name>
</gene>
<dbReference type="GO" id="GO:0002322">
    <property type="term" value="P:B cell proliferation involved in immune response"/>
    <property type="evidence" value="ECO:0007669"/>
    <property type="project" value="InterPro"/>
</dbReference>
<dbReference type="Gene3D" id="2.60.40.10">
    <property type="entry name" value="Immunoglobulins"/>
    <property type="match status" value="1"/>
</dbReference>
<dbReference type="GO" id="GO:0050853">
    <property type="term" value="P:B cell receptor signaling pathway"/>
    <property type="evidence" value="ECO:0007669"/>
    <property type="project" value="TreeGrafter"/>
</dbReference>
<dbReference type="PANTHER" id="PTHR16674:SF2">
    <property type="entry name" value="B-LYMPHOCYTE ANTIGEN CD19"/>
    <property type="match status" value="1"/>
</dbReference>
<reference evidence="5 6" key="1">
    <citation type="journal article" date="2020" name="Nature">
        <title>Six reference-quality genomes reveal evolution of bat adaptations.</title>
        <authorList>
            <person name="Jebb D."/>
            <person name="Huang Z."/>
            <person name="Pippel M."/>
            <person name="Hughes G.M."/>
            <person name="Lavrichenko K."/>
            <person name="Devanna P."/>
            <person name="Winkler S."/>
            <person name="Jermiin L.S."/>
            <person name="Skirmuntt E.C."/>
            <person name="Katzourakis A."/>
            <person name="Burkitt-Gray L."/>
            <person name="Ray D.A."/>
            <person name="Sullivan K.A.M."/>
            <person name="Roscito J.G."/>
            <person name="Kirilenko B.M."/>
            <person name="Davalos L.M."/>
            <person name="Corthals A.P."/>
            <person name="Power M.L."/>
            <person name="Jones G."/>
            <person name="Ransome R.D."/>
            <person name="Dechmann D.K.N."/>
            <person name="Locatelli A.G."/>
            <person name="Puechmaille S.J."/>
            <person name="Fedrigo O."/>
            <person name="Jarvis E.D."/>
            <person name="Hiller M."/>
            <person name="Vernes S.C."/>
            <person name="Myers E.W."/>
            <person name="Teeling E.C."/>
        </authorList>
    </citation>
    <scope>NUCLEOTIDE SEQUENCE [LARGE SCALE GENOMIC DNA]</scope>
    <source>
        <strain evidence="5">MRhiFer1</strain>
        <tissue evidence="5">Lung</tissue>
    </source>
</reference>
<dbReference type="SMART" id="SM00409">
    <property type="entry name" value="IG"/>
    <property type="match status" value="2"/>
</dbReference>
<dbReference type="GO" id="GO:0009897">
    <property type="term" value="C:external side of plasma membrane"/>
    <property type="evidence" value="ECO:0007669"/>
    <property type="project" value="TreeGrafter"/>
</dbReference>
<keyword evidence="2" id="KW-1133">Transmembrane helix</keyword>
<dbReference type="InterPro" id="IPR042341">
    <property type="entry name" value="CD19"/>
</dbReference>
<keyword evidence="2" id="KW-0472">Membrane</keyword>
<evidence type="ECO:0000256" key="1">
    <source>
        <dbReference type="SAM" id="MobiDB-lite"/>
    </source>
</evidence>
<dbReference type="AlphaFoldDB" id="A0A7J7R574"/>
<evidence type="ECO:0000259" key="4">
    <source>
        <dbReference type="PROSITE" id="PS50835"/>
    </source>
</evidence>
<dbReference type="GO" id="GO:0050864">
    <property type="term" value="P:regulation of B cell activation"/>
    <property type="evidence" value="ECO:0007669"/>
    <property type="project" value="InterPro"/>
</dbReference>
<feature type="signal peptide" evidence="3">
    <location>
        <begin position="1"/>
        <end position="19"/>
    </location>
</feature>
<accession>A0A7J7R574</accession>
<dbReference type="EMBL" id="JACAGC010000030">
    <property type="protein sequence ID" value="KAF6271320.1"/>
    <property type="molecule type" value="Genomic_DNA"/>
</dbReference>
<sequence>MPPPLLFFLLFLTPVGVRLQKSQLVEAKEGSSAVLPCLKRSSDVPPNPRALYEACRAERLLQLSGQLPGLGIQVGPLGVLVISNVSDQTGGFYLCQQGSPSEQAWQPGWTVSVNGSGELFRWKASDLDDSGCDLENRSSEDHRPSSGHSASSQLYMRTKDHPKIWETDPACALPQDSSHQSLNQDLTVDPGSPLCLPCRFPPASVASGPVSWIHMHPKKPNISLLSLNLSEDASVREMWVLGTLQGGAVLWLPQATERDAGTYYCYHGNVTIEMQLKVTVQSAPFPTVQRWLLETGGWRVPIATLLYLIFCMGSLVGFLYLRKALIRRRKRKRMTDPARRFFKVTPPPGSGPHNQYGNVLSLSTPTTGTGRSLRWAASLGAAVPYGNPHSAVREAGAAGSRSPTGAGPEEEGEGYEEPDSEEGSEFYENDSNLGQDQLSQDGSGYEDPDEGALGPEDEDSFSNASESYENEDEELAQPVARTKDFLSPHGTAWDPSREATSLGSQSYEDMRGILYAAPQLRSLRVQPGPSHEEDAGSYENMDNPNEPEPAWGGGAHMGTWSSR</sequence>
<name>A0A7J7R574_RHIFE</name>
<dbReference type="PANTHER" id="PTHR16674">
    <property type="entry name" value="B-LYMPHOCYTE ANTIGEN CD19"/>
    <property type="match status" value="1"/>
</dbReference>
<feature type="compositionally biased region" description="Acidic residues" evidence="1">
    <location>
        <begin position="444"/>
        <end position="460"/>
    </location>
</feature>
<evidence type="ECO:0000256" key="2">
    <source>
        <dbReference type="SAM" id="Phobius"/>
    </source>
</evidence>
<evidence type="ECO:0000256" key="3">
    <source>
        <dbReference type="SAM" id="SignalP"/>
    </source>
</evidence>
<feature type="transmembrane region" description="Helical" evidence="2">
    <location>
        <begin position="298"/>
        <end position="321"/>
    </location>
</feature>
<keyword evidence="2" id="KW-0812">Transmembrane</keyword>
<organism evidence="5 6">
    <name type="scientific">Rhinolophus ferrumequinum</name>
    <name type="common">Greater horseshoe bat</name>
    <dbReference type="NCBI Taxonomy" id="59479"/>
    <lineage>
        <taxon>Eukaryota</taxon>
        <taxon>Metazoa</taxon>
        <taxon>Chordata</taxon>
        <taxon>Craniata</taxon>
        <taxon>Vertebrata</taxon>
        <taxon>Euteleostomi</taxon>
        <taxon>Mammalia</taxon>
        <taxon>Eutheria</taxon>
        <taxon>Laurasiatheria</taxon>
        <taxon>Chiroptera</taxon>
        <taxon>Yinpterochiroptera</taxon>
        <taxon>Rhinolophoidea</taxon>
        <taxon>Rhinolophidae</taxon>
        <taxon>Rhinolophinae</taxon>
        <taxon>Rhinolophus</taxon>
    </lineage>
</organism>
<feature type="region of interest" description="Disordered" evidence="1">
    <location>
        <begin position="131"/>
        <end position="153"/>
    </location>
</feature>
<feature type="compositionally biased region" description="Polar residues" evidence="1">
    <location>
        <begin position="429"/>
        <end position="442"/>
    </location>
</feature>
<feature type="domain" description="Ig-like" evidence="4">
    <location>
        <begin position="174"/>
        <end position="279"/>
    </location>
</feature>
<dbReference type="SUPFAM" id="SSF48726">
    <property type="entry name" value="Immunoglobulin"/>
    <property type="match status" value="2"/>
</dbReference>
<evidence type="ECO:0000313" key="6">
    <source>
        <dbReference type="Proteomes" id="UP000585614"/>
    </source>
</evidence>
<dbReference type="PROSITE" id="PS50835">
    <property type="entry name" value="IG_LIKE"/>
    <property type="match status" value="1"/>
</dbReference>
<evidence type="ECO:0000313" key="5">
    <source>
        <dbReference type="EMBL" id="KAF6271320.1"/>
    </source>
</evidence>
<dbReference type="InterPro" id="IPR007110">
    <property type="entry name" value="Ig-like_dom"/>
</dbReference>